<keyword evidence="2" id="KW-1133">Transmembrane helix</keyword>
<keyword evidence="2" id="KW-0812">Transmembrane</keyword>
<feature type="transmembrane region" description="Helical" evidence="2">
    <location>
        <begin position="39"/>
        <end position="58"/>
    </location>
</feature>
<dbReference type="RefSeq" id="WP_205117643.1">
    <property type="nucleotide sequence ID" value="NZ_JAFBCM010000001.1"/>
</dbReference>
<keyword evidence="2" id="KW-0472">Membrane</keyword>
<accession>A0ABV7YHK7</accession>
<dbReference type="Proteomes" id="UP001595699">
    <property type="component" value="Unassembled WGS sequence"/>
</dbReference>
<sequence>MNVDELLERTLERQAANAPSADGLADRVQARLRHRRRRGLLTSGSAAVAVAALVFAVIQVPSAVPFANNLLLPGWRWESYGGVEVQVPASWGYSTGSWSSCLGRRMKPSVVRVTVVAFGCWPSVPNVKYRSDFLEFNSMVDVGTERLDHGWVRQTKIVAGVKLTVGTKDSALRRRILATARPSGRVDALGCPAEHPIPTPTKGPIGPGLDPSATVDSVSICSYSIRDGWVGLAPGKVIASTRLQGSQARALVDAVLAAPRGAGPNHPNTGECQDYDRPMGDEPMVLRVHSSAGDTDVVVSFSVCAARWTFDGKTSRQLTEDLLRLIIVPPHDGRGYDTSLAPLWPK</sequence>
<evidence type="ECO:0000313" key="4">
    <source>
        <dbReference type="Proteomes" id="UP001595699"/>
    </source>
</evidence>
<evidence type="ECO:0000256" key="2">
    <source>
        <dbReference type="SAM" id="Phobius"/>
    </source>
</evidence>
<comment type="caution">
    <text evidence="3">The sequence shown here is derived from an EMBL/GenBank/DDBJ whole genome shotgun (WGS) entry which is preliminary data.</text>
</comment>
<gene>
    <name evidence="3" type="ORF">ACFOUW_28680</name>
</gene>
<protein>
    <submittedName>
        <fullName evidence="3">Uncharacterized protein</fullName>
    </submittedName>
</protein>
<keyword evidence="4" id="KW-1185">Reference proteome</keyword>
<organism evidence="3 4">
    <name type="scientific">Tenggerimyces flavus</name>
    <dbReference type="NCBI Taxonomy" id="1708749"/>
    <lineage>
        <taxon>Bacteria</taxon>
        <taxon>Bacillati</taxon>
        <taxon>Actinomycetota</taxon>
        <taxon>Actinomycetes</taxon>
        <taxon>Propionibacteriales</taxon>
        <taxon>Nocardioidaceae</taxon>
        <taxon>Tenggerimyces</taxon>
    </lineage>
</organism>
<reference evidence="4" key="1">
    <citation type="journal article" date="2019" name="Int. J. Syst. Evol. Microbiol.">
        <title>The Global Catalogue of Microorganisms (GCM) 10K type strain sequencing project: providing services to taxonomists for standard genome sequencing and annotation.</title>
        <authorList>
            <consortium name="The Broad Institute Genomics Platform"/>
            <consortium name="The Broad Institute Genome Sequencing Center for Infectious Disease"/>
            <person name="Wu L."/>
            <person name="Ma J."/>
        </authorList>
    </citation>
    <scope>NUCLEOTIDE SEQUENCE [LARGE SCALE GENOMIC DNA]</scope>
    <source>
        <strain evidence="4">CGMCC 4.7241</strain>
    </source>
</reference>
<name>A0ABV7YHK7_9ACTN</name>
<feature type="region of interest" description="Disordered" evidence="1">
    <location>
        <begin position="188"/>
        <end position="207"/>
    </location>
</feature>
<dbReference type="EMBL" id="JBHRZH010000034">
    <property type="protein sequence ID" value="MFC3764846.1"/>
    <property type="molecule type" value="Genomic_DNA"/>
</dbReference>
<evidence type="ECO:0000313" key="3">
    <source>
        <dbReference type="EMBL" id="MFC3764846.1"/>
    </source>
</evidence>
<proteinExistence type="predicted"/>
<evidence type="ECO:0000256" key="1">
    <source>
        <dbReference type="SAM" id="MobiDB-lite"/>
    </source>
</evidence>